<reference evidence="6" key="1">
    <citation type="submission" date="2016-04" db="UniProtKB">
        <authorList>
            <consortium name="WormBaseParasite"/>
        </authorList>
    </citation>
    <scope>IDENTIFICATION</scope>
</reference>
<evidence type="ECO:0000259" key="4">
    <source>
        <dbReference type="Pfam" id="PF20723"/>
    </source>
</evidence>
<evidence type="ECO:0000313" key="5">
    <source>
        <dbReference type="Proteomes" id="UP000050640"/>
    </source>
</evidence>
<keyword evidence="5" id="KW-1185">Reference proteome</keyword>
<accession>A0A0R3RYT4</accession>
<dbReference type="AlphaFoldDB" id="A0A0R3RYT4"/>
<evidence type="ECO:0000256" key="1">
    <source>
        <dbReference type="ARBA" id="ARBA00005639"/>
    </source>
</evidence>
<dbReference type="Pfam" id="PF04710">
    <property type="entry name" value="Pellino_FHA"/>
    <property type="match status" value="1"/>
</dbReference>
<keyword evidence="2" id="KW-0597">Phosphoprotein</keyword>
<dbReference type="InterPro" id="IPR048335">
    <property type="entry name" value="Pellino_RING"/>
</dbReference>
<dbReference type="Pfam" id="PF20723">
    <property type="entry name" value="Pellino_RING"/>
    <property type="match status" value="1"/>
</dbReference>
<dbReference type="GO" id="GO:0061630">
    <property type="term" value="F:ubiquitin protein ligase activity"/>
    <property type="evidence" value="ECO:0007669"/>
    <property type="project" value="InterPro"/>
</dbReference>
<sequence length="515" mass="57538">MHAEILFTQCCCYRLAVVRGSASIVYNFIYMVEAPSMAEEDSVIMYDKDDILKNADDDVTIMSLEDSIGCVYGKLVLLGYNGTLESSSTYAQGRKHRSKMILRKRLTGNGIKKDQSSLVNIPPSQTQVVRDASRHVVSYSYNRNHTVLVEYSPDPYKDMFQIGRSSEEQIDFTVVDTWLAANALHSGIHGEPDNGVHNAFGVGKDPRCNIQRPISSTISRYACRIQINRDYPHRAFLYAAGFDSSRNIFLGEKATKWTKCDGEIDGLTTNGILILHPNTMQRQNFGQSGEEHMGMFVWREVSVDGDIYNIRETRSSTKRGELLAGESNELQDGTLIDLCGATLLWRTAEGLSKSPCRSELESRLNEINAGKPQCPVNLNTLIIPRKKSAKSYGSSRQPYVYLNCGHVQGKHAWGKNDKSDSGISYKCPICLIDSSKIIQLVMGMESAFHIDSDALDYAFNPCGHVASLSTVRYWSRIPLPHGTSSFHPVCPFCTSLLSMDKPYVRLIFQDHCSDS</sequence>
<feature type="domain" description="Pellino RING" evidence="4">
    <location>
        <begin position="367"/>
        <end position="511"/>
    </location>
</feature>
<dbReference type="GO" id="GO:0008592">
    <property type="term" value="P:regulation of Toll signaling pathway"/>
    <property type="evidence" value="ECO:0007669"/>
    <property type="project" value="InterPro"/>
</dbReference>
<dbReference type="Proteomes" id="UP000050640">
    <property type="component" value="Unplaced"/>
</dbReference>
<organism evidence="5 6">
    <name type="scientific">Elaeophora elaphi</name>
    <dbReference type="NCBI Taxonomy" id="1147741"/>
    <lineage>
        <taxon>Eukaryota</taxon>
        <taxon>Metazoa</taxon>
        <taxon>Ecdysozoa</taxon>
        <taxon>Nematoda</taxon>
        <taxon>Chromadorea</taxon>
        <taxon>Rhabditida</taxon>
        <taxon>Spirurina</taxon>
        <taxon>Spiruromorpha</taxon>
        <taxon>Filarioidea</taxon>
        <taxon>Onchocercidae</taxon>
        <taxon>Elaeophora</taxon>
    </lineage>
</organism>
<dbReference type="InterPro" id="IPR048334">
    <property type="entry name" value="Pellino_FHA"/>
</dbReference>
<dbReference type="STRING" id="1147741.A0A0R3RYT4"/>
<dbReference type="WBParaSite" id="EEL_0000744901-mRNA-1">
    <property type="protein sequence ID" value="EEL_0000744901-mRNA-1"/>
    <property type="gene ID" value="EEL_0000744901"/>
</dbReference>
<dbReference type="PANTHER" id="PTHR12098">
    <property type="entry name" value="E3 UBIQUITIN-PROTEIN LIGASE PELLINO-RELATED"/>
    <property type="match status" value="1"/>
</dbReference>
<evidence type="ECO:0000313" key="6">
    <source>
        <dbReference type="WBParaSite" id="EEL_0000744901-mRNA-1"/>
    </source>
</evidence>
<comment type="similarity">
    <text evidence="1">Belongs to the pellino family.</text>
</comment>
<evidence type="ECO:0000259" key="3">
    <source>
        <dbReference type="Pfam" id="PF04710"/>
    </source>
</evidence>
<proteinExistence type="inferred from homology"/>
<dbReference type="PANTHER" id="PTHR12098:SF2">
    <property type="entry name" value="PROTEIN PELLINO"/>
    <property type="match status" value="1"/>
</dbReference>
<name>A0A0R3RYT4_9BILA</name>
<protein>
    <submittedName>
        <fullName evidence="6">Protein pellino</fullName>
    </submittedName>
</protein>
<feature type="domain" description="Pellino FHA" evidence="3">
    <location>
        <begin position="70"/>
        <end position="362"/>
    </location>
</feature>
<dbReference type="GO" id="GO:0000209">
    <property type="term" value="P:protein polyubiquitination"/>
    <property type="evidence" value="ECO:0007669"/>
    <property type="project" value="InterPro"/>
</dbReference>
<evidence type="ECO:0000256" key="2">
    <source>
        <dbReference type="ARBA" id="ARBA00022553"/>
    </source>
</evidence>
<dbReference type="InterPro" id="IPR006800">
    <property type="entry name" value="Pellino_fam"/>
</dbReference>